<dbReference type="CDD" id="cd02440">
    <property type="entry name" value="AdoMet_MTases"/>
    <property type="match status" value="1"/>
</dbReference>
<name>A0A2S5BBQ1_9BASI</name>
<dbReference type="OrthoDB" id="206354at2759"/>
<dbReference type="GO" id="GO:0016279">
    <property type="term" value="F:protein-lysine N-methyltransferase activity"/>
    <property type="evidence" value="ECO:0007669"/>
    <property type="project" value="InterPro"/>
</dbReference>
<dbReference type="GO" id="GO:0005737">
    <property type="term" value="C:cytoplasm"/>
    <property type="evidence" value="ECO:0007669"/>
    <property type="project" value="UniProtKB-SubCell"/>
</dbReference>
<dbReference type="AlphaFoldDB" id="A0A2S5BBQ1"/>
<keyword evidence="7" id="KW-1185">Reference proteome</keyword>
<accession>A0A2S5BBQ1</accession>
<dbReference type="GO" id="GO:0032259">
    <property type="term" value="P:methylation"/>
    <property type="evidence" value="ECO:0007669"/>
    <property type="project" value="UniProtKB-KW"/>
</dbReference>
<evidence type="ECO:0000313" key="6">
    <source>
        <dbReference type="EMBL" id="POY74161.1"/>
    </source>
</evidence>
<dbReference type="PANTHER" id="PTHR13200">
    <property type="entry name" value="EEF1A LYSINE METHYLTRANSFERASE 1"/>
    <property type="match status" value="1"/>
</dbReference>
<dbReference type="EMBL" id="PJQD01000028">
    <property type="protein sequence ID" value="POY74161.1"/>
    <property type="molecule type" value="Genomic_DNA"/>
</dbReference>
<keyword evidence="3" id="KW-0489">Methyltransferase</keyword>
<evidence type="ECO:0000256" key="5">
    <source>
        <dbReference type="SAM" id="MobiDB-lite"/>
    </source>
</evidence>
<evidence type="ECO:0000256" key="4">
    <source>
        <dbReference type="ARBA" id="ARBA00022679"/>
    </source>
</evidence>
<dbReference type="Pfam" id="PF10237">
    <property type="entry name" value="N6-adenineMlase"/>
    <property type="match status" value="1"/>
</dbReference>
<evidence type="ECO:0000256" key="2">
    <source>
        <dbReference type="ARBA" id="ARBA00022490"/>
    </source>
</evidence>
<protein>
    <submittedName>
        <fullName evidence="6">Uncharacterized protein</fullName>
    </submittedName>
</protein>
<organism evidence="6 7">
    <name type="scientific">Rhodotorula taiwanensis</name>
    <dbReference type="NCBI Taxonomy" id="741276"/>
    <lineage>
        <taxon>Eukaryota</taxon>
        <taxon>Fungi</taxon>
        <taxon>Dikarya</taxon>
        <taxon>Basidiomycota</taxon>
        <taxon>Pucciniomycotina</taxon>
        <taxon>Microbotryomycetes</taxon>
        <taxon>Sporidiobolales</taxon>
        <taxon>Sporidiobolaceae</taxon>
        <taxon>Rhodotorula</taxon>
    </lineage>
</organism>
<dbReference type="Proteomes" id="UP000237144">
    <property type="component" value="Unassembled WGS sequence"/>
</dbReference>
<keyword evidence="4" id="KW-0808">Transferase</keyword>
<proteinExistence type="predicted"/>
<evidence type="ECO:0000313" key="7">
    <source>
        <dbReference type="Proteomes" id="UP000237144"/>
    </source>
</evidence>
<reference evidence="6 7" key="1">
    <citation type="journal article" date="2018" name="Front. Microbiol.">
        <title>Prospects for Fungal Bioremediation of Acidic Radioactive Waste Sites: Characterization and Genome Sequence of Rhodotorula taiwanensis MD1149.</title>
        <authorList>
            <person name="Tkavc R."/>
            <person name="Matrosova V.Y."/>
            <person name="Grichenko O.E."/>
            <person name="Gostincar C."/>
            <person name="Volpe R.P."/>
            <person name="Klimenkova P."/>
            <person name="Gaidamakova E.K."/>
            <person name="Zhou C.E."/>
            <person name="Stewart B.J."/>
            <person name="Lyman M.G."/>
            <person name="Malfatti S.A."/>
            <person name="Rubinfeld B."/>
            <person name="Courtot M."/>
            <person name="Singh J."/>
            <person name="Dalgard C.L."/>
            <person name="Hamilton T."/>
            <person name="Frey K.G."/>
            <person name="Gunde-Cimerman N."/>
            <person name="Dugan L."/>
            <person name="Daly M.J."/>
        </authorList>
    </citation>
    <scope>NUCLEOTIDE SEQUENCE [LARGE SCALE GENOMIC DNA]</scope>
    <source>
        <strain evidence="6 7">MD1149</strain>
    </source>
</reference>
<feature type="region of interest" description="Disordered" evidence="5">
    <location>
        <begin position="1"/>
        <end position="21"/>
    </location>
</feature>
<dbReference type="InterPro" id="IPR019369">
    <property type="entry name" value="Efm5/EEF1AKMT1"/>
</dbReference>
<dbReference type="InterPro" id="IPR041370">
    <property type="entry name" value="Mlase_EEF1AKMT1/ZCCHC4"/>
</dbReference>
<dbReference type="InterPro" id="IPR029063">
    <property type="entry name" value="SAM-dependent_MTases_sf"/>
</dbReference>
<gene>
    <name evidence="6" type="ORF">BMF94_2735</name>
</gene>
<comment type="subcellular location">
    <subcellularLocation>
        <location evidence="1">Cytoplasm</location>
    </subcellularLocation>
</comment>
<keyword evidence="2" id="KW-0963">Cytoplasm</keyword>
<dbReference type="SUPFAM" id="SSF53335">
    <property type="entry name" value="S-adenosyl-L-methionine-dependent methyltransferases"/>
    <property type="match status" value="1"/>
</dbReference>
<comment type="caution">
    <text evidence="6">The sequence shown here is derived from an EMBL/GenBank/DDBJ whole genome shotgun (WGS) entry which is preliminary data.</text>
</comment>
<evidence type="ECO:0000256" key="1">
    <source>
        <dbReference type="ARBA" id="ARBA00004496"/>
    </source>
</evidence>
<dbReference type="STRING" id="741276.A0A2S5BBQ1"/>
<dbReference type="Gene3D" id="3.40.50.150">
    <property type="entry name" value="Vaccinia Virus protein VP39"/>
    <property type="match status" value="1"/>
</dbReference>
<sequence>MPGSDSGSSSRSSSPPLQLDPSTLAALSSFYDERAEADRQFQELEKKAHERLVAAQEQGRDAVWSRLGNRNRNRLTMVDGPNQLEPEPIMSVDEFRKLFGEDWQLSQFWYSASFATRFSRFLYSLCNPNTRIAFLSCPTAYIGFQHENPLRDAWLWEYDTRFKLVAGDKFVHYNLEEPEAYPEELRGTVDIAIADPPFLNEVTNRYFATTLRSLLKPNGKLLLLTSTSVSSVLPKVYTEAPVGPLRRTTVEVEHAGGRLQNDFACWASWEFQDQDGVKSLEVERGAAEMA</sequence>
<dbReference type="PANTHER" id="PTHR13200:SF0">
    <property type="entry name" value="EEF1A LYSINE METHYLTRANSFERASE 1"/>
    <property type="match status" value="1"/>
</dbReference>
<evidence type="ECO:0000256" key="3">
    <source>
        <dbReference type="ARBA" id="ARBA00022603"/>
    </source>
</evidence>